<evidence type="ECO:0000256" key="4">
    <source>
        <dbReference type="ARBA" id="ARBA00022692"/>
    </source>
</evidence>
<evidence type="ECO:0000313" key="11">
    <source>
        <dbReference type="Proteomes" id="UP000031532"/>
    </source>
</evidence>
<keyword evidence="2" id="KW-0813">Transport</keyword>
<evidence type="ECO:0000256" key="2">
    <source>
        <dbReference type="ARBA" id="ARBA00022448"/>
    </source>
</evidence>
<evidence type="ECO:0008006" key="12">
    <source>
        <dbReference type="Google" id="ProtNLM"/>
    </source>
</evidence>
<feature type="transmembrane region" description="Helical" evidence="9">
    <location>
        <begin position="139"/>
        <end position="164"/>
    </location>
</feature>
<protein>
    <recommendedName>
        <fullName evidence="12">Bestrophin</fullName>
    </recommendedName>
</protein>
<keyword evidence="4 9" id="KW-0812">Transmembrane</keyword>
<evidence type="ECO:0000256" key="8">
    <source>
        <dbReference type="ARBA" id="ARBA00034708"/>
    </source>
</evidence>
<comment type="similarity">
    <text evidence="8">Belongs to the anion channel-forming bestrophin (TC 1.A.46) family.</text>
</comment>
<dbReference type="PANTHER" id="PTHR33281:SF19">
    <property type="entry name" value="VOLTAGE-DEPENDENT ANION CHANNEL-FORMING PROTEIN YNEE"/>
    <property type="match status" value="1"/>
</dbReference>
<dbReference type="OrthoDB" id="445589at2"/>
<dbReference type="AlphaFoldDB" id="A0A9X5I7Y5"/>
<feature type="transmembrane region" description="Helical" evidence="9">
    <location>
        <begin position="176"/>
        <end position="194"/>
    </location>
</feature>
<dbReference type="GO" id="GO:0005254">
    <property type="term" value="F:chloride channel activity"/>
    <property type="evidence" value="ECO:0007669"/>
    <property type="project" value="InterPro"/>
</dbReference>
<dbReference type="GO" id="GO:0005886">
    <property type="term" value="C:plasma membrane"/>
    <property type="evidence" value="ECO:0007669"/>
    <property type="project" value="UniProtKB-SubCell"/>
</dbReference>
<dbReference type="PANTHER" id="PTHR33281">
    <property type="entry name" value="UPF0187 PROTEIN YNEE"/>
    <property type="match status" value="1"/>
</dbReference>
<organism evidence="10 11">
    <name type="scientific">Scytonema millei VB511283</name>
    <dbReference type="NCBI Taxonomy" id="1245923"/>
    <lineage>
        <taxon>Bacteria</taxon>
        <taxon>Bacillati</taxon>
        <taxon>Cyanobacteriota</taxon>
        <taxon>Cyanophyceae</taxon>
        <taxon>Nostocales</taxon>
        <taxon>Scytonemataceae</taxon>
        <taxon>Scytonema</taxon>
    </lineage>
</organism>
<gene>
    <name evidence="10" type="ORF">QH73_0026815</name>
</gene>
<reference evidence="10 11" key="1">
    <citation type="journal article" date="2015" name="Genome Announc.">
        <title>Draft Genome Sequence of the Terrestrial Cyanobacterium Scytonema millei VB511283, Isolated from Eastern India.</title>
        <authorList>
            <person name="Sen D."/>
            <person name="Chandrababunaidu M.M."/>
            <person name="Singh D."/>
            <person name="Sanghi N."/>
            <person name="Ghorai A."/>
            <person name="Mishra G.P."/>
            <person name="Madduluri M."/>
            <person name="Adhikary S.P."/>
            <person name="Tripathy S."/>
        </authorList>
    </citation>
    <scope>NUCLEOTIDE SEQUENCE [LARGE SCALE GENOMIC DNA]</scope>
    <source>
        <strain evidence="10 11">VB511283</strain>
    </source>
</reference>
<dbReference type="Pfam" id="PF25539">
    <property type="entry name" value="Bestrophin_2"/>
    <property type="match status" value="1"/>
</dbReference>
<accession>A0A9X5I7Y5</accession>
<name>A0A9X5I7Y5_9CYAN</name>
<proteinExistence type="inferred from homology"/>
<evidence type="ECO:0000256" key="1">
    <source>
        <dbReference type="ARBA" id="ARBA00004651"/>
    </source>
</evidence>
<keyword evidence="3" id="KW-1003">Cell membrane</keyword>
<sequence length="428" mass="48946">MSTPGKLELTVKIDRLPDNVRTIANGWKQFEIDLDGQIVTLTLKPHVYKKLEQAQENYHQWVAKIIGQMGAKTEKGFLLKDCNIIVYSQTQTLLSKFKQKPPDRRDKPKKANSKFAEKYRLYTGETLNRFQIVFRLTQAVFPGVLPWVLVLGSYGFLISVLYSFGIPVSIPEESDAITRAVLIFNIGLPLLLVFRTNTAHEKFWEGRKLWGSLVNTVRNLTRDLWIGVKEKSTQDRVQKEYTLRLIVAFAVAMKLHLRGEHVTDELGVLVAETQFFRLKYTNHPPLQIAFWIGDYLQEQHDCERLNIYQLTSLQKLLDQLVDILGGCERILKTPLPLIYPLILKNLVLVYCLVIPLEIVKEVNWFTSSIITFVSFVLLSIEQIGSEIEEPFGHNACDLPLDIICNTILHNVEDLIALAPHHGSNSGVR</sequence>
<comment type="subcellular location">
    <subcellularLocation>
        <location evidence="1">Cell membrane</location>
        <topology evidence="1">Multi-pass membrane protein</topology>
    </subcellularLocation>
</comment>
<dbReference type="Proteomes" id="UP000031532">
    <property type="component" value="Unassembled WGS sequence"/>
</dbReference>
<keyword evidence="7 9" id="KW-0472">Membrane</keyword>
<dbReference type="EMBL" id="JTJC03000017">
    <property type="protein sequence ID" value="NHC38190.1"/>
    <property type="molecule type" value="Genomic_DNA"/>
</dbReference>
<evidence type="ECO:0000313" key="10">
    <source>
        <dbReference type="EMBL" id="NHC38190.1"/>
    </source>
</evidence>
<dbReference type="InterPro" id="IPR044669">
    <property type="entry name" value="YneE/VCCN1/2-like"/>
</dbReference>
<evidence type="ECO:0000256" key="3">
    <source>
        <dbReference type="ARBA" id="ARBA00022475"/>
    </source>
</evidence>
<comment type="caution">
    <text evidence="10">The sequence shown here is derived from an EMBL/GenBank/DDBJ whole genome shotgun (WGS) entry which is preliminary data.</text>
</comment>
<keyword evidence="6" id="KW-0406">Ion transport</keyword>
<dbReference type="RefSeq" id="WP_132867278.1">
    <property type="nucleotide sequence ID" value="NZ_JTJC03000017.1"/>
</dbReference>
<evidence type="ECO:0000256" key="5">
    <source>
        <dbReference type="ARBA" id="ARBA00022989"/>
    </source>
</evidence>
<evidence type="ECO:0000256" key="7">
    <source>
        <dbReference type="ARBA" id="ARBA00023136"/>
    </source>
</evidence>
<evidence type="ECO:0000256" key="6">
    <source>
        <dbReference type="ARBA" id="ARBA00023065"/>
    </source>
</evidence>
<evidence type="ECO:0000256" key="9">
    <source>
        <dbReference type="SAM" id="Phobius"/>
    </source>
</evidence>
<keyword evidence="11" id="KW-1185">Reference proteome</keyword>
<keyword evidence="5 9" id="KW-1133">Transmembrane helix</keyword>